<accession>A0A8H5FZM1</accession>
<evidence type="ECO:0000256" key="5">
    <source>
        <dbReference type="ARBA" id="ARBA00022737"/>
    </source>
</evidence>
<comment type="subcellular location">
    <subcellularLocation>
        <location evidence="1">Membrane</location>
        <topology evidence="1">Multi-pass membrane protein</topology>
    </subcellularLocation>
</comment>
<dbReference type="Proteomes" id="UP000559027">
    <property type="component" value="Unassembled WGS sequence"/>
</dbReference>
<organism evidence="11 12">
    <name type="scientific">Leucocoprinus leucothites</name>
    <dbReference type="NCBI Taxonomy" id="201217"/>
    <lineage>
        <taxon>Eukaryota</taxon>
        <taxon>Fungi</taxon>
        <taxon>Dikarya</taxon>
        <taxon>Basidiomycota</taxon>
        <taxon>Agaricomycotina</taxon>
        <taxon>Agaricomycetes</taxon>
        <taxon>Agaricomycetidae</taxon>
        <taxon>Agaricales</taxon>
        <taxon>Agaricineae</taxon>
        <taxon>Agaricaceae</taxon>
        <taxon>Leucocoprinus</taxon>
    </lineage>
</organism>
<reference evidence="11 12" key="1">
    <citation type="journal article" date="2020" name="ISME J.">
        <title>Uncovering the hidden diversity of litter-decomposition mechanisms in mushroom-forming fungi.</title>
        <authorList>
            <person name="Floudas D."/>
            <person name="Bentzer J."/>
            <person name="Ahren D."/>
            <person name="Johansson T."/>
            <person name="Persson P."/>
            <person name="Tunlid A."/>
        </authorList>
    </citation>
    <scope>NUCLEOTIDE SEQUENCE [LARGE SCALE GENOMIC DNA]</scope>
    <source>
        <strain evidence="11 12">CBS 146.42</strain>
    </source>
</reference>
<keyword evidence="6 10" id="KW-1133">Transmembrane helix</keyword>
<evidence type="ECO:0000256" key="9">
    <source>
        <dbReference type="RuleBase" id="RU000488"/>
    </source>
</evidence>
<protein>
    <recommendedName>
        <fullName evidence="13">Mitochondrial carrier</fullName>
    </recommendedName>
</protein>
<dbReference type="InterPro" id="IPR018108">
    <property type="entry name" value="MCP_transmembrane"/>
</dbReference>
<feature type="transmembrane region" description="Helical" evidence="10">
    <location>
        <begin position="168"/>
        <end position="194"/>
    </location>
</feature>
<evidence type="ECO:0000256" key="6">
    <source>
        <dbReference type="ARBA" id="ARBA00022989"/>
    </source>
</evidence>
<keyword evidence="4 8" id="KW-0812">Transmembrane</keyword>
<sequence length="322" mass="35452">MFLGFFNTIFLFLSLGITLAVVVPLTGVLVRFRANYNPKALQLDAEGGAAPHTGPVVNSYFSMMARVWRIEGVQGLYKGLMPTAISTFFVTIVILIFMDTPKPRHGRYKAPDASLLGTLAYSIGLMIISLPTAIITYRSITTPHKLGYFDAAKALRTILTPTERKRPWILYLTPGLLAAEILHIAVVILVLSPFHKLLLPAIAKPDLDPTDISLWKLAIYFLIVALTTVILAPLEVIATRLAIQRNHASSEYNSVSQETEGNGEEQVEYSGAEEDVIGLRHEEDPYNGIVDCAKRIIDEEGIPALYRAWWVTLLGGLASAFA</sequence>
<dbReference type="Gene3D" id="1.50.40.10">
    <property type="entry name" value="Mitochondrial carrier domain"/>
    <property type="match status" value="2"/>
</dbReference>
<evidence type="ECO:0000256" key="3">
    <source>
        <dbReference type="ARBA" id="ARBA00022448"/>
    </source>
</evidence>
<dbReference type="GO" id="GO:0016020">
    <property type="term" value="C:membrane"/>
    <property type="evidence" value="ECO:0007669"/>
    <property type="project" value="UniProtKB-SubCell"/>
</dbReference>
<gene>
    <name evidence="11" type="ORF">D9756_005336</name>
</gene>
<feature type="transmembrane region" description="Helical" evidence="10">
    <location>
        <begin position="6"/>
        <end position="30"/>
    </location>
</feature>
<feature type="repeat" description="Solcar" evidence="8">
    <location>
        <begin position="2"/>
        <end position="104"/>
    </location>
</feature>
<evidence type="ECO:0000256" key="7">
    <source>
        <dbReference type="ARBA" id="ARBA00023136"/>
    </source>
</evidence>
<dbReference type="InterPro" id="IPR023395">
    <property type="entry name" value="MCP_dom_sf"/>
</dbReference>
<dbReference type="InterPro" id="IPR044712">
    <property type="entry name" value="SLC25A32-like"/>
</dbReference>
<dbReference type="PANTHER" id="PTHR45683">
    <property type="entry name" value="MITOCHONDRIAL NICOTINAMIDE ADENINE DINUCLEOTIDE TRANSPORTER 1-RELATED-RELATED"/>
    <property type="match status" value="1"/>
</dbReference>
<dbReference type="EMBL" id="JAACJO010000008">
    <property type="protein sequence ID" value="KAF5354657.1"/>
    <property type="molecule type" value="Genomic_DNA"/>
</dbReference>
<name>A0A8H5FZM1_9AGAR</name>
<evidence type="ECO:0000313" key="11">
    <source>
        <dbReference type="EMBL" id="KAF5354657.1"/>
    </source>
</evidence>
<dbReference type="GO" id="GO:0006862">
    <property type="term" value="P:nucleotide transport"/>
    <property type="evidence" value="ECO:0007669"/>
    <property type="project" value="InterPro"/>
</dbReference>
<feature type="repeat" description="Solcar" evidence="8">
    <location>
        <begin position="211"/>
        <end position="322"/>
    </location>
</feature>
<keyword evidence="3 9" id="KW-0813">Transport</keyword>
<evidence type="ECO:0008006" key="13">
    <source>
        <dbReference type="Google" id="ProtNLM"/>
    </source>
</evidence>
<keyword evidence="7 8" id="KW-0472">Membrane</keyword>
<dbReference type="AlphaFoldDB" id="A0A8H5FZM1"/>
<keyword evidence="5" id="KW-0677">Repeat</keyword>
<evidence type="ECO:0000256" key="4">
    <source>
        <dbReference type="ARBA" id="ARBA00022692"/>
    </source>
</evidence>
<evidence type="ECO:0000313" key="12">
    <source>
        <dbReference type="Proteomes" id="UP000559027"/>
    </source>
</evidence>
<comment type="similarity">
    <text evidence="2 9">Belongs to the mitochondrial carrier (TC 2.A.29) family.</text>
</comment>
<feature type="transmembrane region" description="Helical" evidence="10">
    <location>
        <begin position="118"/>
        <end position="137"/>
    </location>
</feature>
<proteinExistence type="inferred from homology"/>
<dbReference type="OrthoDB" id="21292at2759"/>
<keyword evidence="12" id="KW-1185">Reference proteome</keyword>
<feature type="transmembrane region" description="Helical" evidence="10">
    <location>
        <begin position="214"/>
        <end position="237"/>
    </location>
</feature>
<evidence type="ECO:0000256" key="2">
    <source>
        <dbReference type="ARBA" id="ARBA00006375"/>
    </source>
</evidence>
<dbReference type="Pfam" id="PF00153">
    <property type="entry name" value="Mito_carr"/>
    <property type="match status" value="2"/>
</dbReference>
<evidence type="ECO:0000256" key="8">
    <source>
        <dbReference type="PROSITE-ProRule" id="PRU00282"/>
    </source>
</evidence>
<dbReference type="SUPFAM" id="SSF103506">
    <property type="entry name" value="Mitochondrial carrier"/>
    <property type="match status" value="2"/>
</dbReference>
<comment type="caution">
    <text evidence="11">The sequence shown here is derived from an EMBL/GenBank/DDBJ whole genome shotgun (WGS) entry which is preliminary data.</text>
</comment>
<evidence type="ECO:0000256" key="1">
    <source>
        <dbReference type="ARBA" id="ARBA00004141"/>
    </source>
</evidence>
<feature type="transmembrane region" description="Helical" evidence="10">
    <location>
        <begin position="76"/>
        <end position="98"/>
    </location>
</feature>
<evidence type="ECO:0000256" key="10">
    <source>
        <dbReference type="SAM" id="Phobius"/>
    </source>
</evidence>
<dbReference type="GO" id="GO:0055085">
    <property type="term" value="P:transmembrane transport"/>
    <property type="evidence" value="ECO:0007669"/>
    <property type="project" value="InterPro"/>
</dbReference>
<dbReference type="PROSITE" id="PS50920">
    <property type="entry name" value="SOLCAR"/>
    <property type="match status" value="2"/>
</dbReference>